<evidence type="ECO:0000313" key="9">
    <source>
        <dbReference type="EMBL" id="MFN0290388.1"/>
    </source>
</evidence>
<comment type="similarity">
    <text evidence="2">Belongs to the SusD family.</text>
</comment>
<comment type="subcellular location">
    <subcellularLocation>
        <location evidence="1">Cell outer membrane</location>
    </subcellularLocation>
</comment>
<dbReference type="RefSeq" id="WP_138729618.1">
    <property type="nucleotide sequence ID" value="NZ_SRMP02000002.1"/>
</dbReference>
<dbReference type="Proteomes" id="UP001517367">
    <property type="component" value="Unassembled WGS sequence"/>
</dbReference>
<dbReference type="InterPro" id="IPR012944">
    <property type="entry name" value="SusD_RagB_dom"/>
</dbReference>
<comment type="caution">
    <text evidence="9">The sequence shown here is derived from an EMBL/GenBank/DDBJ whole genome shotgun (WGS) entry which is preliminary data.</text>
</comment>
<evidence type="ECO:0000256" key="3">
    <source>
        <dbReference type="ARBA" id="ARBA00022729"/>
    </source>
</evidence>
<dbReference type="EMBL" id="SRMP02000002">
    <property type="protein sequence ID" value="MFN0290388.1"/>
    <property type="molecule type" value="Genomic_DNA"/>
</dbReference>
<feature type="domain" description="RagB/SusD" evidence="7">
    <location>
        <begin position="336"/>
        <end position="556"/>
    </location>
</feature>
<evidence type="ECO:0000256" key="5">
    <source>
        <dbReference type="ARBA" id="ARBA00023237"/>
    </source>
</evidence>
<dbReference type="InterPro" id="IPR011990">
    <property type="entry name" value="TPR-like_helical_dom_sf"/>
</dbReference>
<dbReference type="Gene3D" id="1.25.40.390">
    <property type="match status" value="1"/>
</dbReference>
<feature type="coiled-coil region" evidence="6">
    <location>
        <begin position="419"/>
        <end position="446"/>
    </location>
</feature>
<dbReference type="SUPFAM" id="SSF48452">
    <property type="entry name" value="TPR-like"/>
    <property type="match status" value="1"/>
</dbReference>
<evidence type="ECO:0000313" key="10">
    <source>
        <dbReference type="Proteomes" id="UP001517367"/>
    </source>
</evidence>
<organism evidence="9 10">
    <name type="scientific">Pedobacter helvus</name>
    <dbReference type="NCBI Taxonomy" id="2563444"/>
    <lineage>
        <taxon>Bacteria</taxon>
        <taxon>Pseudomonadati</taxon>
        <taxon>Bacteroidota</taxon>
        <taxon>Sphingobacteriia</taxon>
        <taxon>Sphingobacteriales</taxon>
        <taxon>Sphingobacteriaceae</taxon>
        <taxon>Pedobacter</taxon>
    </lineage>
</organism>
<keyword evidence="10" id="KW-1185">Reference proteome</keyword>
<keyword evidence="5" id="KW-0998">Cell outer membrane</keyword>
<accession>A0ABW9JGT5</accession>
<dbReference type="Pfam" id="PF14322">
    <property type="entry name" value="SusD-like_3"/>
    <property type="match status" value="1"/>
</dbReference>
<reference evidence="9 10" key="1">
    <citation type="submission" date="2024-12" db="EMBL/GenBank/DDBJ databases">
        <authorList>
            <person name="Hu S."/>
        </authorList>
    </citation>
    <scope>NUCLEOTIDE SEQUENCE [LARGE SCALE GENOMIC DNA]</scope>
    <source>
        <strain evidence="9 10">P-25</strain>
    </source>
</reference>
<keyword evidence="6" id="KW-0175">Coiled coil</keyword>
<dbReference type="Pfam" id="PF07980">
    <property type="entry name" value="SusD_RagB"/>
    <property type="match status" value="1"/>
</dbReference>
<keyword evidence="4" id="KW-0472">Membrane</keyword>
<evidence type="ECO:0000256" key="2">
    <source>
        <dbReference type="ARBA" id="ARBA00006275"/>
    </source>
</evidence>
<sequence>MKAISTYLKASVFGLALLSTVSCKKALEEKPYSFYSPENSYNNQNDARAAINGVYNELYSWELFQQPFWNMTVLDDDHVSGADWYLGTTGAGNPQSYWGVDGPWVGCYAMIARANTVIENVPNITDIDPDVQKRIMGEAYFLRGWAYFQLVQLYGGVPIKLKALSANNPETNVPRATVKETYDVVISDFKSAETNLFPLGHAKAGEPGRVNQGVAKAFLAKTYLTMASGASTGNVTVRGGTDNGYYTYTKNVVAGLEGLDARAYYTLARDKAQEVIDSEKYSLTESWKELWSIAGRNNKEQMWELQSLAGTVFINNLHNYFSARSTFGVGAVWTTNNHYNDYDVLDERVLDGITHNYQTLQGTYIFYPSWQAAQYKVVGGITYNNTGSTTAERAYTIKYSSVADPSVANSDAFYPLLRYAEVYLMIAEAENEINGANANAYEALNKVRLRSFPLYTPAPPLPQTPIPVPEAYAPANMTPEQFRSFVLAERAREFNMEGIRRFDLMRWGIYLQVMNKIGTGQNNISKVRQAKNLLLPIPLNEINSNTALKGKNNPNW</sequence>
<keyword evidence="3" id="KW-0732">Signal</keyword>
<evidence type="ECO:0000256" key="4">
    <source>
        <dbReference type="ARBA" id="ARBA00023136"/>
    </source>
</evidence>
<evidence type="ECO:0000259" key="8">
    <source>
        <dbReference type="Pfam" id="PF14322"/>
    </source>
</evidence>
<protein>
    <submittedName>
        <fullName evidence="9">RagB/SusD family nutrient uptake outer membrane protein</fullName>
    </submittedName>
</protein>
<dbReference type="PROSITE" id="PS51257">
    <property type="entry name" value="PROKAR_LIPOPROTEIN"/>
    <property type="match status" value="1"/>
</dbReference>
<name>A0ABW9JGT5_9SPHI</name>
<feature type="domain" description="SusD-like N-terminal" evidence="8">
    <location>
        <begin position="103"/>
        <end position="224"/>
    </location>
</feature>
<evidence type="ECO:0000259" key="7">
    <source>
        <dbReference type="Pfam" id="PF07980"/>
    </source>
</evidence>
<dbReference type="InterPro" id="IPR033985">
    <property type="entry name" value="SusD-like_N"/>
</dbReference>
<proteinExistence type="inferred from homology"/>
<evidence type="ECO:0000256" key="6">
    <source>
        <dbReference type="SAM" id="Coils"/>
    </source>
</evidence>
<evidence type="ECO:0000256" key="1">
    <source>
        <dbReference type="ARBA" id="ARBA00004442"/>
    </source>
</evidence>
<gene>
    <name evidence="9" type="ORF">E5L68_003245</name>
</gene>